<protein>
    <submittedName>
        <fullName evidence="1">Acyl-CoA thioester hydrolase</fullName>
    </submittedName>
</protein>
<keyword evidence="1" id="KW-0378">Hydrolase</keyword>
<dbReference type="Pfam" id="PF13279">
    <property type="entry name" value="4HBT_2"/>
    <property type="match status" value="1"/>
</dbReference>
<name>A0A1M5N3Y1_9FLAO</name>
<organism evidence="1 2">
    <name type="scientific">Flavobacterium fluvii</name>
    <dbReference type="NCBI Taxonomy" id="468056"/>
    <lineage>
        <taxon>Bacteria</taxon>
        <taxon>Pseudomonadati</taxon>
        <taxon>Bacteroidota</taxon>
        <taxon>Flavobacteriia</taxon>
        <taxon>Flavobacteriales</taxon>
        <taxon>Flavobacteriaceae</taxon>
        <taxon>Flavobacterium</taxon>
    </lineage>
</organism>
<dbReference type="EMBL" id="FQWB01000007">
    <property type="protein sequence ID" value="SHG83703.1"/>
    <property type="molecule type" value="Genomic_DNA"/>
</dbReference>
<dbReference type="OrthoDB" id="760345at2"/>
<sequence>MATFSKQLSFRWSDLDPNFHLRHSAYYDFGAQHRVEILTQLGLTLRVMQAQHIGPVLFREECVFKREINLSDIIIMETKMAKMNADASRWSIVHEFYRDDALCAVITVDGAWMDTKLRKLATPTPQIVVNALSIFPKTTDFKAL</sequence>
<proteinExistence type="predicted"/>
<dbReference type="RefSeq" id="WP_073371549.1">
    <property type="nucleotide sequence ID" value="NZ_FQWB01000007.1"/>
</dbReference>
<dbReference type="SUPFAM" id="SSF54637">
    <property type="entry name" value="Thioesterase/thiol ester dehydrase-isomerase"/>
    <property type="match status" value="1"/>
</dbReference>
<keyword evidence="2" id="KW-1185">Reference proteome</keyword>
<dbReference type="Gene3D" id="3.10.129.10">
    <property type="entry name" value="Hotdog Thioesterase"/>
    <property type="match status" value="1"/>
</dbReference>
<dbReference type="CDD" id="cd00586">
    <property type="entry name" value="4HBT"/>
    <property type="match status" value="1"/>
</dbReference>
<reference evidence="2" key="1">
    <citation type="submission" date="2016-11" db="EMBL/GenBank/DDBJ databases">
        <authorList>
            <person name="Varghese N."/>
            <person name="Submissions S."/>
        </authorList>
    </citation>
    <scope>NUCLEOTIDE SEQUENCE [LARGE SCALE GENOMIC DNA]</scope>
    <source>
        <strain evidence="2">DSM 19978</strain>
    </source>
</reference>
<dbReference type="STRING" id="468056.SAMN05443549_10785"/>
<gene>
    <name evidence="1" type="ORF">SAMN05443549_10785</name>
</gene>
<accession>A0A1M5N3Y1</accession>
<dbReference type="Proteomes" id="UP000184516">
    <property type="component" value="Unassembled WGS sequence"/>
</dbReference>
<evidence type="ECO:0000313" key="2">
    <source>
        <dbReference type="Proteomes" id="UP000184516"/>
    </source>
</evidence>
<evidence type="ECO:0000313" key="1">
    <source>
        <dbReference type="EMBL" id="SHG83703.1"/>
    </source>
</evidence>
<dbReference type="AlphaFoldDB" id="A0A1M5N3Y1"/>
<dbReference type="InterPro" id="IPR029069">
    <property type="entry name" value="HotDog_dom_sf"/>
</dbReference>
<dbReference type="GO" id="GO:0016787">
    <property type="term" value="F:hydrolase activity"/>
    <property type="evidence" value="ECO:0007669"/>
    <property type="project" value="UniProtKB-KW"/>
</dbReference>